<dbReference type="AlphaFoldDB" id="A0A372L6X2"/>
<keyword evidence="2" id="KW-1185">Reference proteome</keyword>
<gene>
    <name evidence="1" type="ORF">D0466_20020</name>
</gene>
<protein>
    <submittedName>
        <fullName evidence="1">DUF2187 domain-containing protein</fullName>
    </submittedName>
</protein>
<dbReference type="Proteomes" id="UP000262939">
    <property type="component" value="Unassembled WGS sequence"/>
</dbReference>
<organism evidence="1 2">
    <name type="scientific">Peribacillus glennii</name>
    <dbReference type="NCBI Taxonomy" id="2303991"/>
    <lineage>
        <taxon>Bacteria</taxon>
        <taxon>Bacillati</taxon>
        <taxon>Bacillota</taxon>
        <taxon>Bacilli</taxon>
        <taxon>Bacillales</taxon>
        <taxon>Bacillaceae</taxon>
        <taxon>Peribacillus</taxon>
    </lineage>
</organism>
<dbReference type="RefSeq" id="WP_117324285.1">
    <property type="nucleotide sequence ID" value="NZ_QVTD01000021.1"/>
</dbReference>
<dbReference type="EMBL" id="QVTD01000021">
    <property type="protein sequence ID" value="RFU60870.1"/>
    <property type="molecule type" value="Genomic_DNA"/>
</dbReference>
<name>A0A372L6X2_9BACI</name>
<dbReference type="OrthoDB" id="2692124at2"/>
<proteinExistence type="predicted"/>
<evidence type="ECO:0000313" key="1">
    <source>
        <dbReference type="EMBL" id="RFU60870.1"/>
    </source>
</evidence>
<accession>A0A372L6X2</accession>
<reference evidence="1 2" key="1">
    <citation type="submission" date="2018-08" db="EMBL/GenBank/DDBJ databases">
        <title>Bacillus chawlae sp. nov., Bacillus glennii sp. nov., and Bacillus saganii sp. nov. Isolated from the Vehicle Assembly Building at Kennedy Space Center where the Viking Spacecraft were Assembled.</title>
        <authorList>
            <person name="Seuylemezian A."/>
            <person name="Vaishampayan P."/>
        </authorList>
    </citation>
    <scope>NUCLEOTIDE SEQUENCE [LARGE SCALE GENOMIC DNA]</scope>
    <source>
        <strain evidence="1 2">V44-8</strain>
    </source>
</reference>
<comment type="caution">
    <text evidence="1">The sequence shown here is derived from an EMBL/GenBank/DDBJ whole genome shotgun (WGS) entry which is preliminary data.</text>
</comment>
<evidence type="ECO:0000313" key="2">
    <source>
        <dbReference type="Proteomes" id="UP000262939"/>
    </source>
</evidence>
<sequence>MKVFREGIEGVVQKVNDNSVIIKITKNETDLHFNGDVTVINY</sequence>
<dbReference type="InterPro" id="IPR018690">
    <property type="entry name" value="DUF2187"/>
</dbReference>
<dbReference type="Pfam" id="PF09953">
    <property type="entry name" value="DUF2187"/>
    <property type="match status" value="1"/>
</dbReference>